<reference evidence="1" key="1">
    <citation type="submission" date="2021-05" db="EMBL/GenBank/DDBJ databases">
        <title>A free-living protist that lacks canonical eukaryotic 1 DNA replication and segregation systems.</title>
        <authorList>
            <person name="Salas-Leiva D.E."/>
            <person name="Tromer E.C."/>
            <person name="Curtis B.A."/>
            <person name="Jerlstrom-Hultqvist J."/>
            <person name="Kolisko M."/>
            <person name="Yi Z."/>
            <person name="Salas-Leiva J.S."/>
            <person name="Gallot-Lavallee L."/>
            <person name="Kops G.J.P.L."/>
            <person name="Archibald J.M."/>
            <person name="Simpson A.G.B."/>
            <person name="Roger A.J."/>
        </authorList>
    </citation>
    <scope>NUCLEOTIDE SEQUENCE</scope>
    <source>
        <strain evidence="1">BICM</strain>
    </source>
</reference>
<proteinExistence type="predicted"/>
<dbReference type="Proteomes" id="UP000717585">
    <property type="component" value="Unassembled WGS sequence"/>
</dbReference>
<dbReference type="EMBL" id="JAHDYR010000001">
    <property type="protein sequence ID" value="KAG9397584.1"/>
    <property type="molecule type" value="Genomic_DNA"/>
</dbReference>
<accession>A0A8J6E2F8</accession>
<gene>
    <name evidence="1" type="ORF">J8273_0714</name>
</gene>
<evidence type="ECO:0000313" key="1">
    <source>
        <dbReference type="EMBL" id="KAG9397584.1"/>
    </source>
</evidence>
<name>A0A8J6E2F8_9EUKA</name>
<sequence>MSLERLDALEAAIDALSAHMKEASAQTETCAFPPFDLAGIEIANAFSACSAFYSLMSLLGNPAELPEHDIMQAFTQCNTLFKELRTKRAEQAETVGASR</sequence>
<dbReference type="AlphaFoldDB" id="A0A8J6E2F8"/>
<keyword evidence="2" id="KW-1185">Reference proteome</keyword>
<protein>
    <submittedName>
        <fullName evidence="1">Uncharacterized protein</fullName>
    </submittedName>
</protein>
<organism evidence="1 2">
    <name type="scientific">Carpediemonas membranifera</name>
    <dbReference type="NCBI Taxonomy" id="201153"/>
    <lineage>
        <taxon>Eukaryota</taxon>
        <taxon>Metamonada</taxon>
        <taxon>Carpediemonas-like organisms</taxon>
        <taxon>Carpediemonas</taxon>
    </lineage>
</organism>
<evidence type="ECO:0000313" key="2">
    <source>
        <dbReference type="Proteomes" id="UP000717585"/>
    </source>
</evidence>
<comment type="caution">
    <text evidence="1">The sequence shown here is derived from an EMBL/GenBank/DDBJ whole genome shotgun (WGS) entry which is preliminary data.</text>
</comment>